<comment type="caution">
    <text evidence="3">The sequence shown here is derived from an EMBL/GenBank/DDBJ whole genome shotgun (WGS) entry which is preliminary data.</text>
</comment>
<dbReference type="InterPro" id="IPR001810">
    <property type="entry name" value="F-box_dom"/>
</dbReference>
<evidence type="ECO:0000313" key="3">
    <source>
        <dbReference type="EMBL" id="CAH0022628.1"/>
    </source>
</evidence>
<evidence type="ECO:0000313" key="4">
    <source>
        <dbReference type="Proteomes" id="UP000696573"/>
    </source>
</evidence>
<feature type="domain" description="F-box" evidence="2">
    <location>
        <begin position="5"/>
        <end position="53"/>
    </location>
</feature>
<dbReference type="OrthoDB" id="5133859at2759"/>
<dbReference type="Pfam" id="PF00646">
    <property type="entry name" value="F-box"/>
    <property type="match status" value="1"/>
</dbReference>
<dbReference type="PROSITE" id="PS50181">
    <property type="entry name" value="FBOX"/>
    <property type="match status" value="1"/>
</dbReference>
<evidence type="ECO:0000256" key="1">
    <source>
        <dbReference type="SAM" id="MobiDB-lite"/>
    </source>
</evidence>
<gene>
    <name evidence="3" type="ORF">CRHIZ90672A_00014780</name>
</gene>
<name>A0A9N9YGB9_9HYPO</name>
<feature type="region of interest" description="Disordered" evidence="1">
    <location>
        <begin position="462"/>
        <end position="482"/>
    </location>
</feature>
<dbReference type="SUPFAM" id="SSF81383">
    <property type="entry name" value="F-box domain"/>
    <property type="match status" value="1"/>
</dbReference>
<evidence type="ECO:0000259" key="2">
    <source>
        <dbReference type="PROSITE" id="PS50181"/>
    </source>
</evidence>
<sequence>MTAQSTSLCTLPPEIRISVAGHLDAKSLLALSLTCILFRHQVQLTSDQRLQILLQLELLVRYGGKMRVYGQRPENGGERFATAQQIADWGRFRWACSGCLRLLPHLEFDNRFIFGRSYQKPVHIRPNDHVWSWDSRLDEVDRRLLGSGEKRHLRQCNECLSRGSSSSLRYVDEFCLDSAVTTPPTLSRRIPVANSRRIRCASATNRFFPGFLDFLSRSLDESKEAPSKRTVQYLGYHSRLYPVRSVKCYLLRCPSCERWKELRSFPVPCNVSYWSVNTESTKERLFVSSDRVLQFDEHHPINFGCMACLITKGNDHDSIADVVLTLFQSEMDLAIRAEEQRLEVGWYTMTEFIKSEWPESVRQELEIVKGVLDESRQGGTNLDLRQLGNSRRKLRDFMDEVSRDPSFRRDCCSQSCPRSTVVAFVRYYDATVEEIDWLHEAKAAIEATPELLINWALDPQNMDKPPWDQPDLPVRNFSSDEN</sequence>
<organism evidence="3 4">
    <name type="scientific">Clonostachys rhizophaga</name>
    <dbReference type="NCBI Taxonomy" id="160324"/>
    <lineage>
        <taxon>Eukaryota</taxon>
        <taxon>Fungi</taxon>
        <taxon>Dikarya</taxon>
        <taxon>Ascomycota</taxon>
        <taxon>Pezizomycotina</taxon>
        <taxon>Sordariomycetes</taxon>
        <taxon>Hypocreomycetidae</taxon>
        <taxon>Hypocreales</taxon>
        <taxon>Bionectriaceae</taxon>
        <taxon>Clonostachys</taxon>
    </lineage>
</organism>
<dbReference type="Proteomes" id="UP000696573">
    <property type="component" value="Unassembled WGS sequence"/>
</dbReference>
<accession>A0A9N9YGB9</accession>
<proteinExistence type="predicted"/>
<reference evidence="3" key="1">
    <citation type="submission" date="2021-10" db="EMBL/GenBank/DDBJ databases">
        <authorList>
            <person name="Piombo E."/>
        </authorList>
    </citation>
    <scope>NUCLEOTIDE SEQUENCE</scope>
</reference>
<keyword evidence="4" id="KW-1185">Reference proteome</keyword>
<dbReference type="InterPro" id="IPR036047">
    <property type="entry name" value="F-box-like_dom_sf"/>
</dbReference>
<dbReference type="AlphaFoldDB" id="A0A9N9YGB9"/>
<protein>
    <recommendedName>
        <fullName evidence="2">F-box domain-containing protein</fullName>
    </recommendedName>
</protein>
<dbReference type="EMBL" id="CABFNQ020000680">
    <property type="protein sequence ID" value="CAH0022628.1"/>
    <property type="molecule type" value="Genomic_DNA"/>
</dbReference>